<protein>
    <submittedName>
        <fullName evidence="2">Uncharacterized protein</fullName>
    </submittedName>
</protein>
<dbReference type="Proteomes" id="UP000246464">
    <property type="component" value="Chromosome 2"/>
</dbReference>
<feature type="region of interest" description="Disordered" evidence="1">
    <location>
        <begin position="1"/>
        <end position="51"/>
    </location>
</feature>
<dbReference type="AlphaFoldDB" id="A0A2U9B1T1"/>
<evidence type="ECO:0000313" key="3">
    <source>
        <dbReference type="Proteomes" id="UP000246464"/>
    </source>
</evidence>
<evidence type="ECO:0000256" key="1">
    <source>
        <dbReference type="SAM" id="MobiDB-lite"/>
    </source>
</evidence>
<dbReference type="EMBL" id="CP026244">
    <property type="protein sequence ID" value="AWO97866.1"/>
    <property type="molecule type" value="Genomic_DNA"/>
</dbReference>
<sequence>MQWQEGKAVGKHLRQTGSNASHSEIERFLTARHPAIAHSTVTRHTPPNASP</sequence>
<evidence type="ECO:0000313" key="2">
    <source>
        <dbReference type="EMBL" id="AWO97866.1"/>
    </source>
</evidence>
<feature type="compositionally biased region" description="Polar residues" evidence="1">
    <location>
        <begin position="39"/>
        <end position="51"/>
    </location>
</feature>
<proteinExistence type="predicted"/>
<gene>
    <name evidence="2" type="ORF">SMAX5B_005408</name>
</gene>
<reference evidence="2 3" key="1">
    <citation type="submission" date="2017-12" db="EMBL/GenBank/DDBJ databases">
        <title>Integrating genomic resources of turbot (Scophthalmus maximus) in depth evaluation of genetic and physical mapping variation across individuals.</title>
        <authorList>
            <person name="Martinez P."/>
        </authorList>
    </citation>
    <scope>NUCLEOTIDE SEQUENCE [LARGE SCALE GENOMIC DNA]</scope>
</reference>
<accession>A0A2U9B1T1</accession>
<organism evidence="2 3">
    <name type="scientific">Scophthalmus maximus</name>
    <name type="common">Turbot</name>
    <name type="synonym">Psetta maxima</name>
    <dbReference type="NCBI Taxonomy" id="52904"/>
    <lineage>
        <taxon>Eukaryota</taxon>
        <taxon>Metazoa</taxon>
        <taxon>Chordata</taxon>
        <taxon>Craniata</taxon>
        <taxon>Vertebrata</taxon>
        <taxon>Euteleostomi</taxon>
        <taxon>Actinopterygii</taxon>
        <taxon>Neopterygii</taxon>
        <taxon>Teleostei</taxon>
        <taxon>Neoteleostei</taxon>
        <taxon>Acanthomorphata</taxon>
        <taxon>Carangaria</taxon>
        <taxon>Pleuronectiformes</taxon>
        <taxon>Pleuronectoidei</taxon>
        <taxon>Scophthalmidae</taxon>
        <taxon>Scophthalmus</taxon>
    </lineage>
</organism>
<keyword evidence="3" id="KW-1185">Reference proteome</keyword>
<name>A0A2U9B1T1_SCOMX</name>